<sequence length="367" mass="39586">MIVSRLYSVQALRAVAALAVLAGHLAQNEIRFLDAPLLPAWLQAGASGVDLFFVISGFVMVYVTRGMGRAAPAQSARFLYQRAARIYPAYWLFTGLVLIGYLVMPGSLTRGLDELNLLASLTLWPVSSPPVLLVAWTLIHELYFYLVFAGLLLLPGRLFVPALVVWIAAILAAHWSGLAYSGAVAGLAFHPLTLEFIAGCAIGLLVCSGRRRFGAAALVAGLALWAGSFAWLAPAGPADIPMGWLRVGIWGVPAALTTYGVVTLEIDHRMRTPGPLVALGDWSYALYLAHLPVVALLVRLVDRFVPDTGPLPNLIFIATASLASIAVAGLTYRLFERPVLALTRKWGDRVFPAAPFLREPPIAARIW</sequence>
<feature type="transmembrane region" description="Helical" evidence="1">
    <location>
        <begin position="244"/>
        <end position="264"/>
    </location>
</feature>
<dbReference type="GO" id="GO:0000271">
    <property type="term" value="P:polysaccharide biosynthetic process"/>
    <property type="evidence" value="ECO:0007669"/>
    <property type="project" value="TreeGrafter"/>
</dbReference>
<feature type="transmembrane region" description="Helical" evidence="1">
    <location>
        <begin position="158"/>
        <end position="177"/>
    </location>
</feature>
<evidence type="ECO:0000313" key="4">
    <source>
        <dbReference type="Proteomes" id="UP000305451"/>
    </source>
</evidence>
<evidence type="ECO:0000313" key="3">
    <source>
        <dbReference type="EMBL" id="TGY94845.1"/>
    </source>
</evidence>
<gene>
    <name evidence="3" type="ORF">E5162_06185</name>
</gene>
<evidence type="ECO:0000256" key="1">
    <source>
        <dbReference type="SAM" id="Phobius"/>
    </source>
</evidence>
<dbReference type="GO" id="GO:0016020">
    <property type="term" value="C:membrane"/>
    <property type="evidence" value="ECO:0007669"/>
    <property type="project" value="TreeGrafter"/>
</dbReference>
<feature type="transmembrane region" description="Helical" evidence="1">
    <location>
        <begin position="84"/>
        <end position="103"/>
    </location>
</feature>
<keyword evidence="1" id="KW-0472">Membrane</keyword>
<keyword evidence="4" id="KW-1185">Reference proteome</keyword>
<accession>A0A4S2HFF8</accession>
<dbReference type="GO" id="GO:0016747">
    <property type="term" value="F:acyltransferase activity, transferring groups other than amino-acyl groups"/>
    <property type="evidence" value="ECO:0007669"/>
    <property type="project" value="InterPro"/>
</dbReference>
<reference evidence="3 4" key="1">
    <citation type="journal article" date="2013" name="Int. J. Syst. Evol. Microbiol.">
        <title>Marinicauda pacifica gen. nov., sp. nov., a prosthecate alphaproteobacterium of the family Hyphomonadaceae isolated from deep seawater.</title>
        <authorList>
            <person name="Zhang X.Y."/>
            <person name="Li G.W."/>
            <person name="Wang C.S."/>
            <person name="Zhang Y.J."/>
            <person name="Xu X.W."/>
            <person name="Li H."/>
            <person name="Liu A."/>
            <person name="Liu C."/>
            <person name="Xie B.B."/>
            <person name="Qin Q.L."/>
            <person name="Xu Z."/>
            <person name="Chen X.L."/>
            <person name="Zhou B.C."/>
            <person name="Zhang Y.Z."/>
        </authorList>
    </citation>
    <scope>NUCLEOTIDE SEQUENCE [LARGE SCALE GENOMIC DNA]</scope>
    <source>
        <strain evidence="3 4">P-1 km-3</strain>
    </source>
</reference>
<dbReference type="RefSeq" id="WP_135944042.1">
    <property type="nucleotide sequence ID" value="NZ_BMEI01000001.1"/>
</dbReference>
<dbReference type="EMBL" id="SRXV01000001">
    <property type="protein sequence ID" value="TGY94845.1"/>
    <property type="molecule type" value="Genomic_DNA"/>
</dbReference>
<dbReference type="Proteomes" id="UP000305451">
    <property type="component" value="Unassembled WGS sequence"/>
</dbReference>
<name>A0A4S2HFF8_9PROT</name>
<feature type="domain" description="Acyltransferase 3" evidence="2">
    <location>
        <begin position="7"/>
        <end position="332"/>
    </location>
</feature>
<feature type="transmembrane region" description="Helical" evidence="1">
    <location>
        <begin position="284"/>
        <end position="301"/>
    </location>
</feature>
<keyword evidence="1" id="KW-0812">Transmembrane</keyword>
<keyword evidence="1" id="KW-1133">Transmembrane helix</keyword>
<dbReference type="PANTHER" id="PTHR23028">
    <property type="entry name" value="ACETYLTRANSFERASE"/>
    <property type="match status" value="1"/>
</dbReference>
<dbReference type="AlphaFoldDB" id="A0A4S2HFF8"/>
<feature type="transmembrane region" description="Helical" evidence="1">
    <location>
        <begin position="213"/>
        <end position="232"/>
    </location>
</feature>
<feature type="transmembrane region" description="Helical" evidence="1">
    <location>
        <begin position="313"/>
        <end position="335"/>
    </location>
</feature>
<feature type="transmembrane region" description="Helical" evidence="1">
    <location>
        <begin position="42"/>
        <end position="63"/>
    </location>
</feature>
<dbReference type="InterPro" id="IPR050879">
    <property type="entry name" value="Acyltransferase_3"/>
</dbReference>
<feature type="transmembrane region" description="Helical" evidence="1">
    <location>
        <begin position="123"/>
        <end position="146"/>
    </location>
</feature>
<dbReference type="OrthoDB" id="9796461at2"/>
<keyword evidence="3" id="KW-0808">Transferase</keyword>
<feature type="transmembrane region" description="Helical" evidence="1">
    <location>
        <begin position="183"/>
        <end position="206"/>
    </location>
</feature>
<dbReference type="Pfam" id="PF01757">
    <property type="entry name" value="Acyl_transf_3"/>
    <property type="match status" value="1"/>
</dbReference>
<organism evidence="3 4">
    <name type="scientific">Marinicauda pacifica</name>
    <dbReference type="NCBI Taxonomy" id="1133559"/>
    <lineage>
        <taxon>Bacteria</taxon>
        <taxon>Pseudomonadati</taxon>
        <taxon>Pseudomonadota</taxon>
        <taxon>Alphaproteobacteria</taxon>
        <taxon>Maricaulales</taxon>
        <taxon>Maricaulaceae</taxon>
        <taxon>Marinicauda</taxon>
    </lineage>
</organism>
<proteinExistence type="predicted"/>
<evidence type="ECO:0000259" key="2">
    <source>
        <dbReference type="Pfam" id="PF01757"/>
    </source>
</evidence>
<protein>
    <submittedName>
        <fullName evidence="3">Acyltransferase</fullName>
    </submittedName>
</protein>
<dbReference type="PANTHER" id="PTHR23028:SF131">
    <property type="entry name" value="BLR2367 PROTEIN"/>
    <property type="match status" value="1"/>
</dbReference>
<keyword evidence="3" id="KW-0012">Acyltransferase</keyword>
<comment type="caution">
    <text evidence="3">The sequence shown here is derived from an EMBL/GenBank/DDBJ whole genome shotgun (WGS) entry which is preliminary data.</text>
</comment>
<dbReference type="InterPro" id="IPR002656">
    <property type="entry name" value="Acyl_transf_3_dom"/>
</dbReference>